<dbReference type="Pfam" id="PF00400">
    <property type="entry name" value="WD40"/>
    <property type="match status" value="4"/>
</dbReference>
<name>A0ABP1FVN5_9CHLO</name>
<feature type="repeat" description="WD" evidence="3">
    <location>
        <begin position="79"/>
        <end position="123"/>
    </location>
</feature>
<feature type="compositionally biased region" description="Polar residues" evidence="4">
    <location>
        <begin position="57"/>
        <end position="67"/>
    </location>
</feature>
<dbReference type="PANTHER" id="PTHR19848:SF8">
    <property type="entry name" value="F-BOX AND WD REPEAT DOMAIN CONTAINING 7"/>
    <property type="match status" value="1"/>
</dbReference>
<organism evidence="5 6">
    <name type="scientific">Coccomyxa viridis</name>
    <dbReference type="NCBI Taxonomy" id="1274662"/>
    <lineage>
        <taxon>Eukaryota</taxon>
        <taxon>Viridiplantae</taxon>
        <taxon>Chlorophyta</taxon>
        <taxon>core chlorophytes</taxon>
        <taxon>Trebouxiophyceae</taxon>
        <taxon>Trebouxiophyceae incertae sedis</taxon>
        <taxon>Coccomyxaceae</taxon>
        <taxon>Coccomyxa</taxon>
    </lineage>
</organism>
<evidence type="ECO:0000313" key="6">
    <source>
        <dbReference type="Proteomes" id="UP001497392"/>
    </source>
</evidence>
<keyword evidence="1 3" id="KW-0853">WD repeat</keyword>
<feature type="region of interest" description="Disordered" evidence="4">
    <location>
        <begin position="51"/>
        <end position="70"/>
    </location>
</feature>
<evidence type="ECO:0000256" key="4">
    <source>
        <dbReference type="SAM" id="MobiDB-lite"/>
    </source>
</evidence>
<dbReference type="SMART" id="SM00320">
    <property type="entry name" value="WD40"/>
    <property type="match status" value="7"/>
</dbReference>
<dbReference type="InterPro" id="IPR020472">
    <property type="entry name" value="WD40_PAC1"/>
</dbReference>
<dbReference type="InterPro" id="IPR019775">
    <property type="entry name" value="WD40_repeat_CS"/>
</dbReference>
<feature type="repeat" description="WD" evidence="3">
    <location>
        <begin position="277"/>
        <end position="316"/>
    </location>
</feature>
<dbReference type="InterPro" id="IPR015943">
    <property type="entry name" value="WD40/YVTN_repeat-like_dom_sf"/>
</dbReference>
<dbReference type="PRINTS" id="PR00320">
    <property type="entry name" value="GPROTEINBRPT"/>
</dbReference>
<dbReference type="PROSITE" id="PS50294">
    <property type="entry name" value="WD_REPEATS_REGION"/>
    <property type="match status" value="1"/>
</dbReference>
<keyword evidence="6" id="KW-1185">Reference proteome</keyword>
<evidence type="ECO:0000256" key="3">
    <source>
        <dbReference type="PROSITE-ProRule" id="PRU00221"/>
    </source>
</evidence>
<comment type="caution">
    <text evidence="5">The sequence shown here is derived from an EMBL/GenBank/DDBJ whole genome shotgun (WGS) entry which is preliminary data.</text>
</comment>
<dbReference type="InterPro" id="IPR036322">
    <property type="entry name" value="WD40_repeat_dom_sf"/>
</dbReference>
<dbReference type="Gene3D" id="2.130.10.10">
    <property type="entry name" value="YVTN repeat-like/Quinoprotein amine dehydrogenase"/>
    <property type="match status" value="2"/>
</dbReference>
<dbReference type="EMBL" id="CAXHTA020000006">
    <property type="protein sequence ID" value="CAL5222253.1"/>
    <property type="molecule type" value="Genomic_DNA"/>
</dbReference>
<dbReference type="Proteomes" id="UP001497392">
    <property type="component" value="Unassembled WGS sequence"/>
</dbReference>
<evidence type="ECO:0000313" key="5">
    <source>
        <dbReference type="EMBL" id="CAL5222253.1"/>
    </source>
</evidence>
<protein>
    <submittedName>
        <fullName evidence="5">G4589 protein</fullName>
    </submittedName>
</protein>
<dbReference type="InterPro" id="IPR001680">
    <property type="entry name" value="WD40_rpt"/>
</dbReference>
<evidence type="ECO:0000256" key="2">
    <source>
        <dbReference type="ARBA" id="ARBA00022737"/>
    </source>
</evidence>
<gene>
    <name evidence="5" type="primary">g4589</name>
    <name evidence="5" type="ORF">VP750_LOCUS3912</name>
</gene>
<evidence type="ECO:0000256" key="1">
    <source>
        <dbReference type="ARBA" id="ARBA00022574"/>
    </source>
</evidence>
<accession>A0ABP1FVN5</accession>
<feature type="repeat" description="WD" evidence="3">
    <location>
        <begin position="362"/>
        <end position="394"/>
    </location>
</feature>
<keyword evidence="2" id="KW-0677">Repeat</keyword>
<dbReference type="PROSITE" id="PS50082">
    <property type="entry name" value="WD_REPEATS_2"/>
    <property type="match status" value="3"/>
</dbReference>
<dbReference type="PANTHER" id="PTHR19848">
    <property type="entry name" value="WD40 REPEAT PROTEIN"/>
    <property type="match status" value="1"/>
</dbReference>
<proteinExistence type="predicted"/>
<dbReference type="PROSITE" id="PS00678">
    <property type="entry name" value="WD_REPEATS_1"/>
    <property type="match status" value="1"/>
</dbReference>
<reference evidence="5 6" key="1">
    <citation type="submission" date="2024-06" db="EMBL/GenBank/DDBJ databases">
        <authorList>
            <person name="Kraege A."/>
            <person name="Thomma B."/>
        </authorList>
    </citation>
    <scope>NUCLEOTIDE SEQUENCE [LARGE SCALE GENOMIC DNA]</scope>
</reference>
<sequence length="394" mass="42101">MASLLAGRLPRSSPQLVCLPSARPAQPLRATGHRAPFQVRNVVQHSSFDVPDAAVSRPQSASSSGRDQQGRDAILCSRLKGHQSATTCALVTSDAAGKKEIVTGSLDKTIALWRLEDALPLDSSHVSSAGVSEVMRLTPSGAPVFSLAVDGAAPGSNPAAPDDRQQVFCGNAAKSIAVWEPPASEMQEKVLLNGHTGWVRALAAQGRWLFSAGCNTLRQWDLTRAVPRLVRDVTLEKGDIMGIATRKGFVYTCGADGSIRSWKIGKKGELEPGKAREKAHKDRVTALLAHAGFLYSASYDGAVKMWDADTMELVQDVKRAHEGGRINCATIGADGNLYTGGDDKLVRRWRLGTLSPPPNNALYCHNYSVRALAAGPTDTLVSGDQSGEVAFWRI</sequence>
<dbReference type="SUPFAM" id="SSF50978">
    <property type="entry name" value="WD40 repeat-like"/>
    <property type="match status" value="1"/>
</dbReference>